<dbReference type="Proteomes" id="UP000476064">
    <property type="component" value="Chromosome"/>
</dbReference>
<dbReference type="AlphaFoldDB" id="A0A6C0FV60"/>
<dbReference type="RefSeq" id="WP_162354899.1">
    <property type="nucleotide sequence ID" value="NZ_CP048209.1"/>
</dbReference>
<feature type="compositionally biased region" description="Basic residues" evidence="1">
    <location>
        <begin position="55"/>
        <end position="65"/>
    </location>
</feature>
<organism evidence="2 3">
    <name type="scientific">Paenibacillus lycopersici</name>
    <dbReference type="NCBI Taxonomy" id="2704462"/>
    <lineage>
        <taxon>Bacteria</taxon>
        <taxon>Bacillati</taxon>
        <taxon>Bacillota</taxon>
        <taxon>Bacilli</taxon>
        <taxon>Bacillales</taxon>
        <taxon>Paenibacillaceae</taxon>
        <taxon>Paenibacillus</taxon>
    </lineage>
</organism>
<feature type="compositionally biased region" description="Basic residues" evidence="1">
    <location>
        <begin position="74"/>
        <end position="85"/>
    </location>
</feature>
<name>A0A6C0FV60_9BACL</name>
<dbReference type="EMBL" id="CP048209">
    <property type="protein sequence ID" value="QHT58829.1"/>
    <property type="molecule type" value="Genomic_DNA"/>
</dbReference>
<feature type="region of interest" description="Disordered" evidence="1">
    <location>
        <begin position="1"/>
        <end position="91"/>
    </location>
</feature>
<protein>
    <submittedName>
        <fullName evidence="2">Uncharacterized protein</fullName>
    </submittedName>
</protein>
<reference evidence="2 3" key="1">
    <citation type="submission" date="2020-01" db="EMBL/GenBank/DDBJ databases">
        <title>Paenibacillus sp. nov., isolated from tomato rhizosphere.</title>
        <authorList>
            <person name="Weon H.-Y."/>
            <person name="Lee S.A."/>
        </authorList>
    </citation>
    <scope>NUCLEOTIDE SEQUENCE [LARGE SCALE GENOMIC DNA]</scope>
    <source>
        <strain evidence="2 3">12200R-189</strain>
    </source>
</reference>
<keyword evidence="3" id="KW-1185">Reference proteome</keyword>
<feature type="compositionally biased region" description="Basic and acidic residues" evidence="1">
    <location>
        <begin position="10"/>
        <end position="34"/>
    </location>
</feature>
<dbReference type="KEGG" id="plyc:GXP70_01750"/>
<evidence type="ECO:0000313" key="2">
    <source>
        <dbReference type="EMBL" id="QHT58829.1"/>
    </source>
</evidence>
<accession>A0A6C0FV60</accession>
<evidence type="ECO:0000313" key="3">
    <source>
        <dbReference type="Proteomes" id="UP000476064"/>
    </source>
</evidence>
<proteinExistence type="predicted"/>
<evidence type="ECO:0000256" key="1">
    <source>
        <dbReference type="SAM" id="MobiDB-lite"/>
    </source>
</evidence>
<gene>
    <name evidence="2" type="ORF">GXP70_01750</name>
</gene>
<sequence>MTNQDNGQPDNDRNDDGGFQREDERGFDREDEGRSPASEAAVEGRGSMPDMNGLRHGHRGRGHRHGEHDEHGGRGRHGGHGHGRGGHYQGAQTFRRGRAVAFLEELRVKRDVLRAQLNDPDMGIIKEIVSGELKAVDEIIKRFMHTFELHETVE</sequence>